<dbReference type="RefSeq" id="WP_111630461.1">
    <property type="nucleotide sequence ID" value="NZ_QLMC01000005.1"/>
</dbReference>
<dbReference type="Proteomes" id="UP000248790">
    <property type="component" value="Unassembled WGS sequence"/>
</dbReference>
<evidence type="ECO:0000256" key="2">
    <source>
        <dbReference type="ARBA" id="ARBA00022475"/>
    </source>
</evidence>
<keyword evidence="3 7" id="KW-0812">Transmembrane</keyword>
<sequence length="415" mass="47523">MNSYTINQKPRESLNSQENNNIIVFLWVKYFPYWPIFIVLIILAISGVWLYLRFKLPVYESTATLLINDEKKGIEGSKMMESLNPLSSKKIIENEIEVIKSRALIKQVIIDLGLYAPIYKEAIWKDISAYSISPIKIEVRHPDALIEVKKVNFRYNSAEGTVHFNGNNYALDKWITTPWGEFRVTSNNKHNHNGVFYFALINPKRIVNILNKSIDVAAVGKLSSVVNLKIRDEDPKRSEDILNKLIEAYSKAAINDKNLLANNALVFLNERLESVAKDLSSVEEKTERYRARYGAIDISSQGKLLLQNLSINDQKISDTNIKLAVLEQVEQYIISRNIQNSFVPSTIGIDDPVLTELLNKLYNIELQNDKLKLTTGENNPDMVSLSDQIRKLKSNILENVHNQIKRFLCRKLSIV</sequence>
<keyword evidence="5 7" id="KW-0472">Membrane</keyword>
<dbReference type="OrthoDB" id="9794577at2"/>
<dbReference type="InterPro" id="IPR003856">
    <property type="entry name" value="LPS_length_determ_N"/>
</dbReference>
<dbReference type="PANTHER" id="PTHR32309:SF13">
    <property type="entry name" value="FERRIC ENTEROBACTIN TRANSPORT PROTEIN FEPE"/>
    <property type="match status" value="1"/>
</dbReference>
<dbReference type="EMBL" id="QLMC01000005">
    <property type="protein sequence ID" value="RAJ94593.1"/>
    <property type="molecule type" value="Genomic_DNA"/>
</dbReference>
<feature type="domain" description="Polysaccharide chain length determinant N-terminal" evidence="8">
    <location>
        <begin position="34"/>
        <end position="112"/>
    </location>
</feature>
<evidence type="ECO:0000256" key="3">
    <source>
        <dbReference type="ARBA" id="ARBA00022692"/>
    </source>
</evidence>
<comment type="subcellular location">
    <subcellularLocation>
        <location evidence="1">Cell membrane</location>
        <topology evidence="1">Multi-pass membrane protein</topology>
    </subcellularLocation>
</comment>
<keyword evidence="2" id="KW-1003">Cell membrane</keyword>
<evidence type="ECO:0000256" key="7">
    <source>
        <dbReference type="SAM" id="Phobius"/>
    </source>
</evidence>
<evidence type="ECO:0000256" key="6">
    <source>
        <dbReference type="SAM" id="Coils"/>
    </source>
</evidence>
<comment type="caution">
    <text evidence="9">The sequence shown here is derived from an EMBL/GenBank/DDBJ whole genome shotgun (WGS) entry which is preliminary data.</text>
</comment>
<protein>
    <submittedName>
        <fullName evidence="9">Subunit length determinant protein</fullName>
    </submittedName>
</protein>
<keyword evidence="10" id="KW-1185">Reference proteome</keyword>
<gene>
    <name evidence="9" type="ORF">LX87_04480</name>
</gene>
<dbReference type="AlphaFoldDB" id="A0A327WSD8"/>
<feature type="coiled-coil region" evidence="6">
    <location>
        <begin position="265"/>
        <end position="292"/>
    </location>
</feature>
<dbReference type="PANTHER" id="PTHR32309">
    <property type="entry name" value="TYROSINE-PROTEIN KINASE"/>
    <property type="match status" value="1"/>
</dbReference>
<accession>A0A327WSD8</accession>
<evidence type="ECO:0000256" key="4">
    <source>
        <dbReference type="ARBA" id="ARBA00022989"/>
    </source>
</evidence>
<keyword evidence="4 7" id="KW-1133">Transmembrane helix</keyword>
<evidence type="ECO:0000313" key="10">
    <source>
        <dbReference type="Proteomes" id="UP000248790"/>
    </source>
</evidence>
<keyword evidence="6" id="KW-0175">Coiled coil</keyword>
<name>A0A327WSD8_LARAB</name>
<reference evidence="9 10" key="1">
    <citation type="submission" date="2018-06" db="EMBL/GenBank/DDBJ databases">
        <title>Genomic Encyclopedia of Archaeal and Bacterial Type Strains, Phase II (KMG-II): from individual species to whole genera.</title>
        <authorList>
            <person name="Goeker M."/>
        </authorList>
    </citation>
    <scope>NUCLEOTIDE SEQUENCE [LARGE SCALE GENOMIC DNA]</scope>
    <source>
        <strain evidence="9 10">DSM 21851</strain>
    </source>
</reference>
<evidence type="ECO:0000313" key="9">
    <source>
        <dbReference type="EMBL" id="RAJ94593.1"/>
    </source>
</evidence>
<organism evidence="9 10">
    <name type="scientific">Larkinella arboricola</name>
    <dbReference type="NCBI Taxonomy" id="643671"/>
    <lineage>
        <taxon>Bacteria</taxon>
        <taxon>Pseudomonadati</taxon>
        <taxon>Bacteroidota</taxon>
        <taxon>Cytophagia</taxon>
        <taxon>Cytophagales</taxon>
        <taxon>Spirosomataceae</taxon>
        <taxon>Larkinella</taxon>
    </lineage>
</organism>
<dbReference type="Pfam" id="PF02706">
    <property type="entry name" value="Wzz"/>
    <property type="match status" value="1"/>
</dbReference>
<feature type="transmembrane region" description="Helical" evidence="7">
    <location>
        <begin position="33"/>
        <end position="52"/>
    </location>
</feature>
<evidence type="ECO:0000259" key="8">
    <source>
        <dbReference type="Pfam" id="PF02706"/>
    </source>
</evidence>
<dbReference type="GO" id="GO:0005886">
    <property type="term" value="C:plasma membrane"/>
    <property type="evidence" value="ECO:0007669"/>
    <property type="project" value="UniProtKB-SubCell"/>
</dbReference>
<evidence type="ECO:0000256" key="1">
    <source>
        <dbReference type="ARBA" id="ARBA00004651"/>
    </source>
</evidence>
<proteinExistence type="predicted"/>
<dbReference type="GO" id="GO:0004713">
    <property type="term" value="F:protein tyrosine kinase activity"/>
    <property type="evidence" value="ECO:0007669"/>
    <property type="project" value="TreeGrafter"/>
</dbReference>
<dbReference type="InterPro" id="IPR050445">
    <property type="entry name" value="Bact_polysacc_biosynth/exp"/>
</dbReference>
<evidence type="ECO:0000256" key="5">
    <source>
        <dbReference type="ARBA" id="ARBA00023136"/>
    </source>
</evidence>